<dbReference type="GO" id="GO:0003677">
    <property type="term" value="F:DNA binding"/>
    <property type="evidence" value="ECO:0007669"/>
    <property type="project" value="UniProtKB-KW"/>
</dbReference>
<protein>
    <recommendedName>
        <fullName evidence="2">site-specific DNA-methyltransferase (cytosine-N(4)-specific)</fullName>
        <ecNumber evidence="2">2.1.1.113</ecNumber>
    </recommendedName>
</protein>
<evidence type="ECO:0000256" key="5">
    <source>
        <dbReference type="ARBA" id="ARBA00022691"/>
    </source>
</evidence>
<keyword evidence="7" id="KW-0238">DNA-binding</keyword>
<feature type="domain" description="DNA methylase N-4/N-6" evidence="9">
    <location>
        <begin position="22"/>
        <end position="144"/>
    </location>
</feature>
<evidence type="ECO:0000256" key="3">
    <source>
        <dbReference type="ARBA" id="ARBA00022603"/>
    </source>
</evidence>
<dbReference type="AlphaFoldDB" id="X1QF15"/>
<evidence type="ECO:0000256" key="6">
    <source>
        <dbReference type="ARBA" id="ARBA00022747"/>
    </source>
</evidence>
<name>X1QF15_9ZZZZ</name>
<accession>X1QF15</accession>
<dbReference type="GO" id="GO:0009307">
    <property type="term" value="P:DNA restriction-modification system"/>
    <property type="evidence" value="ECO:0007669"/>
    <property type="project" value="UniProtKB-KW"/>
</dbReference>
<comment type="catalytic activity">
    <reaction evidence="8">
        <text>a 2'-deoxycytidine in DNA + S-adenosyl-L-methionine = an N(4)-methyl-2'-deoxycytidine in DNA + S-adenosyl-L-homocysteine + H(+)</text>
        <dbReference type="Rhea" id="RHEA:16857"/>
        <dbReference type="Rhea" id="RHEA-COMP:11369"/>
        <dbReference type="Rhea" id="RHEA-COMP:13674"/>
        <dbReference type="ChEBI" id="CHEBI:15378"/>
        <dbReference type="ChEBI" id="CHEBI:57856"/>
        <dbReference type="ChEBI" id="CHEBI:59789"/>
        <dbReference type="ChEBI" id="CHEBI:85452"/>
        <dbReference type="ChEBI" id="CHEBI:137933"/>
        <dbReference type="EC" id="2.1.1.113"/>
    </reaction>
</comment>
<proteinExistence type="inferred from homology"/>
<evidence type="ECO:0000256" key="4">
    <source>
        <dbReference type="ARBA" id="ARBA00022679"/>
    </source>
</evidence>
<feature type="non-terminal residue" evidence="10">
    <location>
        <position position="192"/>
    </location>
</feature>
<sequence>MELDKIIQHDVTKPFPLPDQSIDVVITSPPYWGLRDYGIKSIFGGDPNCKHSFSEYNAKLVHENRQNLDGGTIGNDEFREKLHGFGTAKAGFCSKCGAWQGQLGLEPNPQMFIDHLVTICQEIKRVLKKSGSFYLNLGDTYCGSGRGYGSSPDPKWEKARCDNNKSKPSWRYDGGWRQPKQLMLMPSRVAIA</sequence>
<keyword evidence="6" id="KW-0680">Restriction system</keyword>
<dbReference type="EC" id="2.1.1.113" evidence="2"/>
<dbReference type="GO" id="GO:0032259">
    <property type="term" value="P:methylation"/>
    <property type="evidence" value="ECO:0007669"/>
    <property type="project" value="UniProtKB-KW"/>
</dbReference>
<dbReference type="GO" id="GO:0008170">
    <property type="term" value="F:N-methyltransferase activity"/>
    <property type="evidence" value="ECO:0007669"/>
    <property type="project" value="InterPro"/>
</dbReference>
<evidence type="ECO:0000259" key="9">
    <source>
        <dbReference type="Pfam" id="PF01555"/>
    </source>
</evidence>
<evidence type="ECO:0000256" key="7">
    <source>
        <dbReference type="ARBA" id="ARBA00023125"/>
    </source>
</evidence>
<organism evidence="10">
    <name type="scientific">marine sediment metagenome</name>
    <dbReference type="NCBI Taxonomy" id="412755"/>
    <lineage>
        <taxon>unclassified sequences</taxon>
        <taxon>metagenomes</taxon>
        <taxon>ecological metagenomes</taxon>
    </lineage>
</organism>
<dbReference type="Gene3D" id="3.40.50.150">
    <property type="entry name" value="Vaccinia Virus protein VP39"/>
    <property type="match status" value="1"/>
</dbReference>
<keyword evidence="3" id="KW-0489">Methyltransferase</keyword>
<evidence type="ECO:0000256" key="1">
    <source>
        <dbReference type="ARBA" id="ARBA00010203"/>
    </source>
</evidence>
<dbReference type="SUPFAM" id="SSF53335">
    <property type="entry name" value="S-adenosyl-L-methionine-dependent methyltransferases"/>
    <property type="match status" value="1"/>
</dbReference>
<keyword evidence="4" id="KW-0808">Transferase</keyword>
<dbReference type="GO" id="GO:0015667">
    <property type="term" value="F:site-specific DNA-methyltransferase (cytosine-N4-specific) activity"/>
    <property type="evidence" value="ECO:0007669"/>
    <property type="project" value="UniProtKB-EC"/>
</dbReference>
<reference evidence="10" key="1">
    <citation type="journal article" date="2014" name="Front. Microbiol.">
        <title>High frequency of phylogenetically diverse reductive dehalogenase-homologous genes in deep subseafloor sedimentary metagenomes.</title>
        <authorList>
            <person name="Kawai M."/>
            <person name="Futagami T."/>
            <person name="Toyoda A."/>
            <person name="Takaki Y."/>
            <person name="Nishi S."/>
            <person name="Hori S."/>
            <person name="Arai W."/>
            <person name="Tsubouchi T."/>
            <person name="Morono Y."/>
            <person name="Uchiyama I."/>
            <person name="Ito T."/>
            <person name="Fujiyama A."/>
            <person name="Inagaki F."/>
            <person name="Takami H."/>
        </authorList>
    </citation>
    <scope>NUCLEOTIDE SEQUENCE</scope>
    <source>
        <strain evidence="10">Expedition CK06-06</strain>
    </source>
</reference>
<dbReference type="InterPro" id="IPR029063">
    <property type="entry name" value="SAM-dependent_MTases_sf"/>
</dbReference>
<dbReference type="PROSITE" id="PS00093">
    <property type="entry name" value="N4_MTASE"/>
    <property type="match status" value="1"/>
</dbReference>
<dbReference type="Pfam" id="PF01555">
    <property type="entry name" value="N6_N4_Mtase"/>
    <property type="match status" value="1"/>
</dbReference>
<dbReference type="InterPro" id="IPR017985">
    <property type="entry name" value="MeTrfase_CN4_CS"/>
</dbReference>
<dbReference type="EMBL" id="BARV01038650">
    <property type="protein sequence ID" value="GAI49620.1"/>
    <property type="molecule type" value="Genomic_DNA"/>
</dbReference>
<comment type="caution">
    <text evidence="10">The sequence shown here is derived from an EMBL/GenBank/DDBJ whole genome shotgun (WGS) entry which is preliminary data.</text>
</comment>
<dbReference type="InterPro" id="IPR002941">
    <property type="entry name" value="DNA_methylase_N4/N6"/>
</dbReference>
<evidence type="ECO:0000256" key="8">
    <source>
        <dbReference type="ARBA" id="ARBA00049120"/>
    </source>
</evidence>
<gene>
    <name evidence="10" type="ORF">S06H3_59479</name>
</gene>
<evidence type="ECO:0000313" key="10">
    <source>
        <dbReference type="EMBL" id="GAI49620.1"/>
    </source>
</evidence>
<evidence type="ECO:0000256" key="2">
    <source>
        <dbReference type="ARBA" id="ARBA00012185"/>
    </source>
</evidence>
<comment type="similarity">
    <text evidence="1">Belongs to the N(4)/N(6)-methyltransferase family. N(4) subfamily.</text>
</comment>
<keyword evidence="5" id="KW-0949">S-adenosyl-L-methionine</keyword>